<dbReference type="Gene3D" id="3.40.630.40">
    <property type="entry name" value="Zn-dependent exopeptidases"/>
    <property type="match status" value="1"/>
</dbReference>
<dbReference type="PANTHER" id="PTHR30404:SF0">
    <property type="entry name" value="N-ACETYLMURAMOYL-L-ALANINE AMIDASE AMIC"/>
    <property type="match status" value="1"/>
</dbReference>
<dbReference type="CDD" id="cd02696">
    <property type="entry name" value="MurNAc-LAA"/>
    <property type="match status" value="1"/>
</dbReference>
<dbReference type="EMBL" id="JBHUHO010000030">
    <property type="protein sequence ID" value="MFD2116265.1"/>
    <property type="molecule type" value="Genomic_DNA"/>
</dbReference>
<reference evidence="4" key="1">
    <citation type="journal article" date="2019" name="Int. J. Syst. Evol. Microbiol.">
        <title>The Global Catalogue of Microorganisms (GCM) 10K type strain sequencing project: providing services to taxonomists for standard genome sequencing and annotation.</title>
        <authorList>
            <consortium name="The Broad Institute Genomics Platform"/>
            <consortium name="The Broad Institute Genome Sequencing Center for Infectious Disease"/>
            <person name="Wu L."/>
            <person name="Ma J."/>
        </authorList>
    </citation>
    <scope>NUCLEOTIDE SEQUENCE [LARGE SCALE GENOMIC DNA]</scope>
    <source>
        <strain evidence="4">GH52</strain>
    </source>
</reference>
<dbReference type="SUPFAM" id="SSF53187">
    <property type="entry name" value="Zn-dependent exopeptidases"/>
    <property type="match status" value="1"/>
</dbReference>
<feature type="domain" description="MurNAc-LAA" evidence="2">
    <location>
        <begin position="119"/>
        <end position="220"/>
    </location>
</feature>
<evidence type="ECO:0000259" key="2">
    <source>
        <dbReference type="SMART" id="SM00646"/>
    </source>
</evidence>
<comment type="caution">
    <text evidence="3">The sequence shown here is derived from an EMBL/GenBank/DDBJ whole genome shotgun (WGS) entry which is preliminary data.</text>
</comment>
<dbReference type="Pfam" id="PF01520">
    <property type="entry name" value="Amidase_3"/>
    <property type="match status" value="1"/>
</dbReference>
<evidence type="ECO:0000313" key="3">
    <source>
        <dbReference type="EMBL" id="MFD2116265.1"/>
    </source>
</evidence>
<dbReference type="InterPro" id="IPR002508">
    <property type="entry name" value="MurNAc-LAA_cat"/>
</dbReference>
<evidence type="ECO:0000256" key="1">
    <source>
        <dbReference type="ARBA" id="ARBA00022801"/>
    </source>
</evidence>
<accession>A0ABW4YKU8</accession>
<name>A0ABW4YKU8_9BACL</name>
<sequence>MISVIQFAIASTIFLQSWFVPTAQLEERSKWEFPQPTVIIDVGHGGIDGGAYYGNVLEKNVNLQIARKLYEVLQNHGINVVLNRAGDYALSEENHWSNARTRHGRDLSQRKQLTEEIDSKILVSLHCNASPKPSSSGPLVLHQPTGESILLAQFIQNALNQQQQTYFLPKLGKTYYLLKKTQKPAVIVEMGFISNEQDRQMLTDPASQHKIAEAIASGIGHYHWLLH</sequence>
<organism evidence="3 4">
    <name type="scientific">Paenibacillus yanchengensis</name>
    <dbReference type="NCBI Taxonomy" id="2035833"/>
    <lineage>
        <taxon>Bacteria</taxon>
        <taxon>Bacillati</taxon>
        <taxon>Bacillota</taxon>
        <taxon>Bacilli</taxon>
        <taxon>Bacillales</taxon>
        <taxon>Paenibacillaceae</taxon>
        <taxon>Paenibacillus</taxon>
    </lineage>
</organism>
<protein>
    <submittedName>
        <fullName evidence="3">N-acetylmuramoyl-L-alanine amidase</fullName>
    </submittedName>
</protein>
<dbReference type="Proteomes" id="UP001597362">
    <property type="component" value="Unassembled WGS sequence"/>
</dbReference>
<gene>
    <name evidence="3" type="ORF">ACFSJH_11085</name>
</gene>
<proteinExistence type="predicted"/>
<evidence type="ECO:0000313" key="4">
    <source>
        <dbReference type="Proteomes" id="UP001597362"/>
    </source>
</evidence>
<dbReference type="RefSeq" id="WP_377772266.1">
    <property type="nucleotide sequence ID" value="NZ_JBHUHO010000030.1"/>
</dbReference>
<dbReference type="SMART" id="SM00646">
    <property type="entry name" value="Ami_3"/>
    <property type="match status" value="1"/>
</dbReference>
<keyword evidence="1" id="KW-0378">Hydrolase</keyword>
<dbReference type="PANTHER" id="PTHR30404">
    <property type="entry name" value="N-ACETYLMURAMOYL-L-ALANINE AMIDASE"/>
    <property type="match status" value="1"/>
</dbReference>
<keyword evidence="4" id="KW-1185">Reference proteome</keyword>
<dbReference type="InterPro" id="IPR050695">
    <property type="entry name" value="N-acetylmuramoyl_amidase_3"/>
</dbReference>